<comment type="caution">
    <text evidence="1">The sequence shown here is derived from an EMBL/GenBank/DDBJ whole genome shotgun (WGS) entry which is preliminary data.</text>
</comment>
<dbReference type="Proteomes" id="UP000298663">
    <property type="component" value="Unassembled WGS sequence"/>
</dbReference>
<gene>
    <name evidence="1" type="ORF">L596_011306</name>
</gene>
<dbReference type="EMBL" id="AZBU02000003">
    <property type="protein sequence ID" value="TKR86788.1"/>
    <property type="molecule type" value="Genomic_DNA"/>
</dbReference>
<sequence length="83" mass="9241">MELKCPKKNFFCDTHRRFRSFPQFSVFVKTSPRAGCTMHSKEGTRASPSTSRGWMTCGLDILALCTQVRVDSGVEGGNPFLGH</sequence>
<name>A0A4U5NTG9_STECR</name>
<accession>A0A4U5NTG9</accession>
<keyword evidence="2" id="KW-1185">Reference proteome</keyword>
<organism evidence="1 2">
    <name type="scientific">Steinernema carpocapsae</name>
    <name type="common">Entomopathogenic nematode</name>
    <dbReference type="NCBI Taxonomy" id="34508"/>
    <lineage>
        <taxon>Eukaryota</taxon>
        <taxon>Metazoa</taxon>
        <taxon>Ecdysozoa</taxon>
        <taxon>Nematoda</taxon>
        <taxon>Chromadorea</taxon>
        <taxon>Rhabditida</taxon>
        <taxon>Tylenchina</taxon>
        <taxon>Panagrolaimomorpha</taxon>
        <taxon>Strongyloidoidea</taxon>
        <taxon>Steinernematidae</taxon>
        <taxon>Steinernema</taxon>
    </lineage>
</organism>
<evidence type="ECO:0000313" key="2">
    <source>
        <dbReference type="Proteomes" id="UP000298663"/>
    </source>
</evidence>
<protein>
    <submittedName>
        <fullName evidence="1">Uncharacterized protein</fullName>
    </submittedName>
</protein>
<dbReference type="AlphaFoldDB" id="A0A4U5NTG9"/>
<reference evidence="1 2" key="2">
    <citation type="journal article" date="2019" name="G3 (Bethesda)">
        <title>Hybrid Assembly of the Genome of the Entomopathogenic Nematode Steinernema carpocapsae Identifies the X-Chromosome.</title>
        <authorList>
            <person name="Serra L."/>
            <person name="Macchietto M."/>
            <person name="Macias-Munoz A."/>
            <person name="McGill C.J."/>
            <person name="Rodriguez I.M."/>
            <person name="Rodriguez B."/>
            <person name="Murad R."/>
            <person name="Mortazavi A."/>
        </authorList>
    </citation>
    <scope>NUCLEOTIDE SEQUENCE [LARGE SCALE GENOMIC DNA]</scope>
    <source>
        <strain evidence="1 2">ALL</strain>
    </source>
</reference>
<proteinExistence type="predicted"/>
<reference evidence="1 2" key="1">
    <citation type="journal article" date="2015" name="Genome Biol.">
        <title>Comparative genomics of Steinernema reveals deeply conserved gene regulatory networks.</title>
        <authorList>
            <person name="Dillman A.R."/>
            <person name="Macchietto M."/>
            <person name="Porter C.F."/>
            <person name="Rogers A."/>
            <person name="Williams B."/>
            <person name="Antoshechkin I."/>
            <person name="Lee M.M."/>
            <person name="Goodwin Z."/>
            <person name="Lu X."/>
            <person name="Lewis E.E."/>
            <person name="Goodrich-Blair H."/>
            <person name="Stock S.P."/>
            <person name="Adams B.J."/>
            <person name="Sternberg P.W."/>
            <person name="Mortazavi A."/>
        </authorList>
    </citation>
    <scope>NUCLEOTIDE SEQUENCE [LARGE SCALE GENOMIC DNA]</scope>
    <source>
        <strain evidence="1 2">ALL</strain>
    </source>
</reference>
<evidence type="ECO:0000313" key="1">
    <source>
        <dbReference type="EMBL" id="TKR86788.1"/>
    </source>
</evidence>